<dbReference type="OrthoDB" id="513552at2"/>
<dbReference type="AlphaFoldDB" id="A0A5B9W314"/>
<dbReference type="Proteomes" id="UP000324233">
    <property type="component" value="Chromosome"/>
</dbReference>
<evidence type="ECO:0000313" key="3">
    <source>
        <dbReference type="Proteomes" id="UP000324233"/>
    </source>
</evidence>
<dbReference type="PANTHER" id="PTHR35519:SF2">
    <property type="entry name" value="PH DOMAIN PROTEIN"/>
    <property type="match status" value="1"/>
</dbReference>
<evidence type="ECO:0000313" key="2">
    <source>
        <dbReference type="EMBL" id="QEH34445.1"/>
    </source>
</evidence>
<keyword evidence="1" id="KW-0812">Transmembrane</keyword>
<evidence type="ECO:0008006" key="4">
    <source>
        <dbReference type="Google" id="ProtNLM"/>
    </source>
</evidence>
<keyword evidence="3" id="KW-1185">Reference proteome</keyword>
<dbReference type="Pfam" id="PF13430">
    <property type="entry name" value="DUF4112"/>
    <property type="match status" value="1"/>
</dbReference>
<feature type="transmembrane region" description="Helical" evidence="1">
    <location>
        <begin position="152"/>
        <end position="181"/>
    </location>
</feature>
<proteinExistence type="predicted"/>
<organism evidence="2 3">
    <name type="scientific">Aquisphaera giovannonii</name>
    <dbReference type="NCBI Taxonomy" id="406548"/>
    <lineage>
        <taxon>Bacteria</taxon>
        <taxon>Pseudomonadati</taxon>
        <taxon>Planctomycetota</taxon>
        <taxon>Planctomycetia</taxon>
        <taxon>Isosphaerales</taxon>
        <taxon>Isosphaeraceae</taxon>
        <taxon>Aquisphaera</taxon>
    </lineage>
</organism>
<accession>A0A5B9W314</accession>
<dbReference type="RefSeq" id="WP_148594371.1">
    <property type="nucleotide sequence ID" value="NZ_CP042997.1"/>
</dbReference>
<dbReference type="InterPro" id="IPR025187">
    <property type="entry name" value="DUF4112"/>
</dbReference>
<name>A0A5B9W314_9BACT</name>
<gene>
    <name evidence="2" type="ORF">OJF2_29840</name>
</gene>
<dbReference type="KEGG" id="agv:OJF2_29840"/>
<keyword evidence="1" id="KW-1133">Transmembrane helix</keyword>
<keyword evidence="1" id="KW-0472">Membrane</keyword>
<protein>
    <recommendedName>
        <fullName evidence="4">DUF4112 domain-containing protein</fullName>
    </recommendedName>
</protein>
<dbReference type="PANTHER" id="PTHR35519">
    <property type="entry name" value="MEMBRANE PROTEINS"/>
    <property type="match status" value="1"/>
</dbReference>
<reference evidence="2 3" key="1">
    <citation type="submission" date="2019-08" db="EMBL/GenBank/DDBJ databases">
        <title>Deep-cultivation of Planctomycetes and their phenomic and genomic characterization uncovers novel biology.</title>
        <authorList>
            <person name="Wiegand S."/>
            <person name="Jogler M."/>
            <person name="Boedeker C."/>
            <person name="Pinto D."/>
            <person name="Vollmers J."/>
            <person name="Rivas-Marin E."/>
            <person name="Kohn T."/>
            <person name="Peeters S.H."/>
            <person name="Heuer A."/>
            <person name="Rast P."/>
            <person name="Oberbeckmann S."/>
            <person name="Bunk B."/>
            <person name="Jeske O."/>
            <person name="Meyerdierks A."/>
            <person name="Storesund J.E."/>
            <person name="Kallscheuer N."/>
            <person name="Luecker S."/>
            <person name="Lage O.M."/>
            <person name="Pohl T."/>
            <person name="Merkel B.J."/>
            <person name="Hornburger P."/>
            <person name="Mueller R.-W."/>
            <person name="Bruemmer F."/>
            <person name="Labrenz M."/>
            <person name="Spormann A.M."/>
            <person name="Op den Camp H."/>
            <person name="Overmann J."/>
            <person name="Amann R."/>
            <person name="Jetten M.S.M."/>
            <person name="Mascher T."/>
            <person name="Medema M.H."/>
            <person name="Devos D.P."/>
            <person name="Kaster A.-K."/>
            <person name="Ovreas L."/>
            <person name="Rohde M."/>
            <person name="Galperin M.Y."/>
            <person name="Jogler C."/>
        </authorList>
    </citation>
    <scope>NUCLEOTIDE SEQUENCE [LARGE SCALE GENOMIC DNA]</scope>
    <source>
        <strain evidence="2 3">OJF2</strain>
    </source>
</reference>
<feature type="transmembrane region" description="Helical" evidence="1">
    <location>
        <begin position="60"/>
        <end position="79"/>
    </location>
</feature>
<dbReference type="EMBL" id="CP042997">
    <property type="protein sequence ID" value="QEH34445.1"/>
    <property type="molecule type" value="Genomic_DNA"/>
</dbReference>
<sequence>MSKLANKPASELSREPYLDPVAQLLGRLAWLMDRAVGIPGTRVRFGLDALLGLLPLGGDVMTGLVQAGLVLVALGRYRVPPAVAARMVGNVLLDTAVGAIPLLGDLFDVAFKANTRNLRLLEPYLHRHGAEGLPPGTAVPIPIGLAPIRIPWGWIIAVAVVLLGVLLLLLIGFITVVRWLFRAG</sequence>
<evidence type="ECO:0000256" key="1">
    <source>
        <dbReference type="SAM" id="Phobius"/>
    </source>
</evidence>
<feature type="transmembrane region" description="Helical" evidence="1">
    <location>
        <begin position="91"/>
        <end position="111"/>
    </location>
</feature>